<dbReference type="OMA" id="YYSASAH"/>
<dbReference type="GO" id="GO:0019901">
    <property type="term" value="F:protein kinase binding"/>
    <property type="evidence" value="ECO:0007669"/>
    <property type="project" value="TreeGrafter"/>
</dbReference>
<proteinExistence type="inferred from homology"/>
<dbReference type="Gene3D" id="2.60.40.10">
    <property type="entry name" value="Immunoglobulins"/>
    <property type="match status" value="1"/>
</dbReference>
<evidence type="ECO:0000256" key="2">
    <source>
        <dbReference type="ARBA" id="ARBA00010926"/>
    </source>
</evidence>
<reference evidence="6 7" key="1">
    <citation type="journal article" date="2014" name="Genome Announc.">
        <title>Draft genome sequence of the pathogenic fungus Scedosporium apiospermum.</title>
        <authorList>
            <person name="Vandeputte P."/>
            <person name="Ghamrawi S."/>
            <person name="Rechenmann M."/>
            <person name="Iltis A."/>
            <person name="Giraud S."/>
            <person name="Fleury M."/>
            <person name="Thornton C."/>
            <person name="Delhaes L."/>
            <person name="Meyer W."/>
            <person name="Papon N."/>
            <person name="Bouchara J.P."/>
        </authorList>
    </citation>
    <scope>NUCLEOTIDE SEQUENCE [LARGE SCALE GENOMIC DNA]</scope>
    <source>
        <strain evidence="6 7">IHEM 14462</strain>
    </source>
</reference>
<dbReference type="PANTHER" id="PTHR10343:SF84">
    <property type="entry name" value="5'-AMP-ACTIVATED PROTEIN KINASE SUBUNIT BETA-1"/>
    <property type="match status" value="1"/>
</dbReference>
<evidence type="ECO:0000259" key="5">
    <source>
        <dbReference type="SMART" id="SM01010"/>
    </source>
</evidence>
<dbReference type="GO" id="GO:0005634">
    <property type="term" value="C:nucleus"/>
    <property type="evidence" value="ECO:0007669"/>
    <property type="project" value="TreeGrafter"/>
</dbReference>
<dbReference type="Proteomes" id="UP000028545">
    <property type="component" value="Unassembled WGS sequence"/>
</dbReference>
<feature type="compositionally biased region" description="Acidic residues" evidence="4">
    <location>
        <begin position="231"/>
        <end position="241"/>
    </location>
</feature>
<gene>
    <name evidence="6" type="ORF">SAPIO_CDS9557</name>
</gene>
<feature type="compositionally biased region" description="Low complexity" evidence="4">
    <location>
        <begin position="1"/>
        <end position="25"/>
    </location>
</feature>
<dbReference type="GO" id="GO:0031588">
    <property type="term" value="C:nucleotide-activated protein kinase complex"/>
    <property type="evidence" value="ECO:0007669"/>
    <property type="project" value="TreeGrafter"/>
</dbReference>
<comment type="similarity">
    <text evidence="2">Belongs to the 5'-AMP-activated protein kinase beta subunit family.</text>
</comment>
<dbReference type="SUPFAM" id="SSF160219">
    <property type="entry name" value="AMPKBI-like"/>
    <property type="match status" value="1"/>
</dbReference>
<dbReference type="FunFam" id="2.60.40.10:FF:000562">
    <property type="entry name" value="Snf1 kinase complex beta-subunit Gal83"/>
    <property type="match status" value="1"/>
</dbReference>
<feature type="region of interest" description="Disordered" evidence="4">
    <location>
        <begin position="213"/>
        <end position="241"/>
    </location>
</feature>
<keyword evidence="7" id="KW-1185">Reference proteome</keyword>
<evidence type="ECO:0000256" key="3">
    <source>
        <dbReference type="ARBA" id="ARBA00022490"/>
    </source>
</evidence>
<keyword evidence="3" id="KW-0963">Cytoplasm</keyword>
<dbReference type="InterPro" id="IPR032640">
    <property type="entry name" value="AMPK1_CBM"/>
</dbReference>
<feature type="compositionally biased region" description="Polar residues" evidence="4">
    <location>
        <begin position="221"/>
        <end position="230"/>
    </location>
</feature>
<evidence type="ECO:0000313" key="7">
    <source>
        <dbReference type="Proteomes" id="UP000028545"/>
    </source>
</evidence>
<dbReference type="RefSeq" id="XP_016639429.1">
    <property type="nucleotide sequence ID" value="XM_016790919.1"/>
</dbReference>
<dbReference type="GeneID" id="27728629"/>
<dbReference type="Gene3D" id="6.20.250.60">
    <property type="match status" value="1"/>
</dbReference>
<dbReference type="InterPro" id="IPR006828">
    <property type="entry name" value="ASC_dom"/>
</dbReference>
<dbReference type="AlphaFoldDB" id="A0A084FX18"/>
<dbReference type="GO" id="GO:0007165">
    <property type="term" value="P:signal transduction"/>
    <property type="evidence" value="ECO:0007669"/>
    <property type="project" value="UniProtKB-ARBA"/>
</dbReference>
<dbReference type="Pfam" id="PF16561">
    <property type="entry name" value="AMPK1_CBM"/>
    <property type="match status" value="1"/>
</dbReference>
<accession>A0A084FX18</accession>
<dbReference type="PANTHER" id="PTHR10343">
    <property type="entry name" value="5'-AMP-ACTIVATED PROTEIN KINASE , BETA SUBUNIT"/>
    <property type="match status" value="1"/>
</dbReference>
<dbReference type="KEGG" id="sapo:SAPIO_CDS9557"/>
<dbReference type="GO" id="GO:0005737">
    <property type="term" value="C:cytoplasm"/>
    <property type="evidence" value="ECO:0007669"/>
    <property type="project" value="UniProtKB-SubCell"/>
</dbReference>
<dbReference type="EMBL" id="JOWA01000143">
    <property type="protein sequence ID" value="KEZ39630.1"/>
    <property type="molecule type" value="Genomic_DNA"/>
</dbReference>
<feature type="domain" description="Association with the SNF1 complex (ASC)" evidence="5">
    <location>
        <begin position="365"/>
        <end position="472"/>
    </location>
</feature>
<evidence type="ECO:0000256" key="1">
    <source>
        <dbReference type="ARBA" id="ARBA00004496"/>
    </source>
</evidence>
<dbReference type="InterPro" id="IPR050827">
    <property type="entry name" value="CRP1_MDG1_kinase"/>
</dbReference>
<dbReference type="InterPro" id="IPR014756">
    <property type="entry name" value="Ig_E-set"/>
</dbReference>
<comment type="subcellular location">
    <subcellularLocation>
        <location evidence="1">Cytoplasm</location>
    </subcellularLocation>
</comment>
<dbReference type="HOGENOM" id="CLU_026512_1_0_1"/>
<dbReference type="InterPro" id="IPR037256">
    <property type="entry name" value="ASC_dom_sf"/>
</dbReference>
<evidence type="ECO:0000256" key="4">
    <source>
        <dbReference type="SAM" id="MobiDB-lite"/>
    </source>
</evidence>
<feature type="compositionally biased region" description="Polar residues" evidence="4">
    <location>
        <begin position="117"/>
        <end position="128"/>
    </location>
</feature>
<protein>
    <recommendedName>
        <fullName evidence="5">Association with the SNF1 complex (ASC) domain-containing protein</fullName>
    </recommendedName>
</protein>
<organism evidence="6 7">
    <name type="scientific">Pseudallescheria apiosperma</name>
    <name type="common">Scedosporium apiospermum</name>
    <dbReference type="NCBI Taxonomy" id="563466"/>
    <lineage>
        <taxon>Eukaryota</taxon>
        <taxon>Fungi</taxon>
        <taxon>Dikarya</taxon>
        <taxon>Ascomycota</taxon>
        <taxon>Pezizomycotina</taxon>
        <taxon>Sordariomycetes</taxon>
        <taxon>Hypocreomycetidae</taxon>
        <taxon>Microascales</taxon>
        <taxon>Microascaceae</taxon>
        <taxon>Scedosporium</taxon>
    </lineage>
</organism>
<comment type="caution">
    <text evidence="6">The sequence shown here is derived from an EMBL/GenBank/DDBJ whole genome shotgun (WGS) entry which is preliminary data.</text>
</comment>
<feature type="compositionally biased region" description="Low complexity" evidence="4">
    <location>
        <begin position="89"/>
        <end position="116"/>
    </location>
</feature>
<feature type="compositionally biased region" description="Basic residues" evidence="4">
    <location>
        <begin position="29"/>
        <end position="43"/>
    </location>
</feature>
<sequence>MGNNPSSTAAKPAAASSVPTSSASSSHHDHNHGHSQGHSHGHGVSRSASKRDSKGIMAMHTTQRVAVPPEESLASATRSNVINHPKPLSQSVSGLSSSSSPTNNSSNSYSHSTNTTGFSTPQQQQQVKPSEAIPVSDVPSKPVDVPSEPSSARSHHHVAPVAEPLLVSQNSITDLSYLTRPPRLPLPIEEELHTPGSPILAATEAPELAEIEPLEADGFTRKSSALSSTSVDDEEDEEDGLVVDKTRPTVPTRLEWLRGGEKVYVTGTIFQWNRKHRLHPVEGRPGVFETTINILPGTHHIRFLVDGIMQTSPDLPTTVDFGNNLVNYIEVSPDDVPKGQLTGEEARKKAEAKAKEEHKLHRGRLALPPDQYTSQIPKYLVDFDLADDSPTYQHAWAAIEKLPTPPTLPTFLGKPILNAAAPIKDDNSVLTLPSHTVLNHLATSSIKNHILALSATTRYKNKYLTTIIYKPTKPTGLDD</sequence>
<dbReference type="SMART" id="SM01010">
    <property type="entry name" value="AMPKBI"/>
    <property type="match status" value="1"/>
</dbReference>
<dbReference type="Pfam" id="PF04739">
    <property type="entry name" value="AMPKBI"/>
    <property type="match status" value="1"/>
</dbReference>
<dbReference type="OrthoDB" id="531008at2759"/>
<name>A0A084FX18_PSEDA</name>
<dbReference type="VEuPathDB" id="FungiDB:SAPIO_CDS9557"/>
<dbReference type="SUPFAM" id="SSF81296">
    <property type="entry name" value="E set domains"/>
    <property type="match status" value="1"/>
</dbReference>
<dbReference type="CDD" id="cd02859">
    <property type="entry name" value="E_set_AMPKbeta_like_N"/>
    <property type="match status" value="1"/>
</dbReference>
<evidence type="ECO:0000313" key="6">
    <source>
        <dbReference type="EMBL" id="KEZ39630.1"/>
    </source>
</evidence>
<feature type="region of interest" description="Disordered" evidence="4">
    <location>
        <begin position="1"/>
        <end position="157"/>
    </location>
</feature>
<feature type="compositionally biased region" description="Low complexity" evidence="4">
    <location>
        <begin position="134"/>
        <end position="151"/>
    </location>
</feature>
<dbReference type="InterPro" id="IPR013783">
    <property type="entry name" value="Ig-like_fold"/>
</dbReference>